<name>A0A2S0HY23_9FLAO</name>
<feature type="signal peptide" evidence="1">
    <location>
        <begin position="1"/>
        <end position="19"/>
    </location>
</feature>
<organism evidence="2 3">
    <name type="scientific">Pukyongia salina</name>
    <dbReference type="NCBI Taxonomy" id="2094025"/>
    <lineage>
        <taxon>Bacteria</taxon>
        <taxon>Pseudomonadati</taxon>
        <taxon>Bacteroidota</taxon>
        <taxon>Flavobacteriia</taxon>
        <taxon>Flavobacteriales</taxon>
        <taxon>Flavobacteriaceae</taxon>
        <taxon>Pukyongia</taxon>
    </lineage>
</organism>
<reference evidence="2 3" key="1">
    <citation type="submission" date="2018-02" db="EMBL/GenBank/DDBJ databases">
        <title>Genomic analysis of the strain RR4-38 isolated from a seawater recirculating aquaculture system.</title>
        <authorList>
            <person name="Kim Y.-S."/>
            <person name="Jang Y.H."/>
            <person name="Kim K.-H."/>
        </authorList>
    </citation>
    <scope>NUCLEOTIDE SEQUENCE [LARGE SCALE GENOMIC DNA]</scope>
    <source>
        <strain evidence="2 3">RR4-38</strain>
    </source>
</reference>
<keyword evidence="3" id="KW-1185">Reference proteome</keyword>
<dbReference type="InterPro" id="IPR032710">
    <property type="entry name" value="NTF2-like_dom_sf"/>
</dbReference>
<dbReference type="InterPro" id="IPR039437">
    <property type="entry name" value="FrzH/put_lumazine-bd"/>
</dbReference>
<keyword evidence="1" id="KW-0732">Signal</keyword>
<evidence type="ECO:0000313" key="3">
    <source>
        <dbReference type="Proteomes" id="UP000238442"/>
    </source>
</evidence>
<gene>
    <name evidence="2" type="ORF">C5O00_10140</name>
</gene>
<dbReference type="EMBL" id="CP027062">
    <property type="protein sequence ID" value="AVI51510.1"/>
    <property type="molecule type" value="Genomic_DNA"/>
</dbReference>
<dbReference type="RefSeq" id="WP_105216750.1">
    <property type="nucleotide sequence ID" value="NZ_CP027062.1"/>
</dbReference>
<accession>A0A2S0HY23</accession>
<dbReference type="Proteomes" id="UP000238442">
    <property type="component" value="Chromosome"/>
</dbReference>
<protein>
    <recommendedName>
        <fullName evidence="4">Lumazine-binding</fullName>
    </recommendedName>
</protein>
<evidence type="ECO:0000256" key="1">
    <source>
        <dbReference type="SAM" id="SignalP"/>
    </source>
</evidence>
<proteinExistence type="predicted"/>
<dbReference type="OrthoDB" id="8445243at2"/>
<dbReference type="KEGG" id="aue:C5O00_10140"/>
<dbReference type="Gene3D" id="3.10.450.50">
    <property type="match status" value="1"/>
</dbReference>
<dbReference type="SUPFAM" id="SSF54427">
    <property type="entry name" value="NTF2-like"/>
    <property type="match status" value="1"/>
</dbReference>
<dbReference type="Pfam" id="PF12893">
    <property type="entry name" value="Lumazine_bd_2"/>
    <property type="match status" value="1"/>
</dbReference>
<evidence type="ECO:0000313" key="2">
    <source>
        <dbReference type="EMBL" id="AVI51510.1"/>
    </source>
</evidence>
<feature type="chain" id="PRO_5015397567" description="Lumazine-binding" evidence="1">
    <location>
        <begin position="20"/>
        <end position="136"/>
    </location>
</feature>
<evidence type="ECO:0008006" key="4">
    <source>
        <dbReference type="Google" id="ProtNLM"/>
    </source>
</evidence>
<dbReference type="AlphaFoldDB" id="A0A2S0HY23"/>
<sequence length="136" mass="15809">MRRSILFLFLLSLSLPAISQDKEMVTQTLNYYLDGGTNNDFETLKKAFHDNATMKYIGADGYTEVNAINFFKGIMKPGPKQNRETRITHLDIMGNAAHARLEIIYKDFAFIDYMNLLKVDGEWKIVSKIFYRDNRK</sequence>